<comment type="caution">
    <text evidence="2">The sequence shown here is derived from an EMBL/GenBank/DDBJ whole genome shotgun (WGS) entry which is preliminary data.</text>
</comment>
<protein>
    <submittedName>
        <fullName evidence="2">Uncharacterized protein</fullName>
    </submittedName>
</protein>
<proteinExistence type="predicted"/>
<sequence length="461" mass="47669">MGSTPSRGAQPPSHFRDGSSLGEAFGEQGEHFARPGLQHHVRQGRPPALPDVDERDGHAALGGPGHEAVAGEDGQGRAHHEQHIPLLQEGKRGVHRGAGDVVPEEHDIGLERAVTVETVGGPERVEGFGGQLGVAIGPELHHVLQEAGIERQQALLQGGAGLPRVAGQTPHLGQRPMQLDDARAPSGMVQAVHVLGDEALHVPGPLQGGQGMVGGVGLGGREPGPAEQAPGPVPRPDFGPVEELHVLDGISRPGAGSRAAVVGDSRLGAASGPREHDGAPAAHQADQRLHIGGHGGGGRGHRKGRHGRNLIAPGPLSCRRCGSPPPPPRRVPGQPRQGRPVAQRVTETETLPSPSTVRRTSSPGWSMWAAVAAPASTMLPAGRASSRSASNSQSCTTDRIGSPEMALESADCTAAPFTSMDMSSFASASSRGGRSREPSTNIEDEELSATTSGKEKYLKSR</sequence>
<dbReference type="EMBL" id="AAMD01000089">
    <property type="protein sequence ID" value="EAU65220.1"/>
    <property type="molecule type" value="Genomic_DNA"/>
</dbReference>
<feature type="compositionally biased region" description="Low complexity" evidence="1">
    <location>
        <begin position="352"/>
        <end position="363"/>
    </location>
</feature>
<dbReference type="AlphaFoldDB" id="Q08XM6"/>
<feature type="region of interest" description="Disordered" evidence="1">
    <location>
        <begin position="423"/>
        <end position="461"/>
    </location>
</feature>
<evidence type="ECO:0000256" key="1">
    <source>
        <dbReference type="SAM" id="MobiDB-lite"/>
    </source>
</evidence>
<feature type="compositionally biased region" description="Low complexity" evidence="1">
    <location>
        <begin position="383"/>
        <end position="394"/>
    </location>
</feature>
<feature type="region of interest" description="Disordered" evidence="1">
    <location>
        <begin position="1"/>
        <end position="80"/>
    </location>
</feature>
<dbReference type="Proteomes" id="UP000032702">
    <property type="component" value="Unassembled WGS sequence"/>
</dbReference>
<reference evidence="2 3" key="1">
    <citation type="submission" date="2006-04" db="EMBL/GenBank/DDBJ databases">
        <authorList>
            <person name="Nierman W.C."/>
        </authorList>
    </citation>
    <scope>NUCLEOTIDE SEQUENCE [LARGE SCALE GENOMIC DNA]</scope>
    <source>
        <strain evidence="2 3">DW4/3-1</strain>
    </source>
</reference>
<feature type="compositionally biased region" description="Basic residues" evidence="1">
    <location>
        <begin position="299"/>
        <end position="308"/>
    </location>
</feature>
<accession>Q08XM6</accession>
<feature type="compositionally biased region" description="Low complexity" evidence="1">
    <location>
        <begin position="331"/>
        <end position="341"/>
    </location>
</feature>
<evidence type="ECO:0000313" key="2">
    <source>
        <dbReference type="EMBL" id="EAU65220.1"/>
    </source>
</evidence>
<feature type="compositionally biased region" description="Low complexity" evidence="1">
    <location>
        <begin position="423"/>
        <end position="432"/>
    </location>
</feature>
<feature type="region of interest" description="Disordered" evidence="1">
    <location>
        <begin position="379"/>
        <end position="406"/>
    </location>
</feature>
<organism evidence="2 3">
    <name type="scientific">Stigmatella aurantiaca (strain DW4/3-1)</name>
    <dbReference type="NCBI Taxonomy" id="378806"/>
    <lineage>
        <taxon>Bacteria</taxon>
        <taxon>Pseudomonadati</taxon>
        <taxon>Myxococcota</taxon>
        <taxon>Myxococcia</taxon>
        <taxon>Myxococcales</taxon>
        <taxon>Cystobacterineae</taxon>
        <taxon>Archangiaceae</taxon>
        <taxon>Stigmatella</taxon>
    </lineage>
</organism>
<evidence type="ECO:0000313" key="3">
    <source>
        <dbReference type="Proteomes" id="UP000032702"/>
    </source>
</evidence>
<gene>
    <name evidence="2" type="ORF">STIAU_4031</name>
</gene>
<name>Q08XM6_STIAD</name>
<feature type="region of interest" description="Disordered" evidence="1">
    <location>
        <begin position="267"/>
        <end position="365"/>
    </location>
</feature>